<sequence>MAAVREGGGLRLCITIERPAMKLIALFFVAALGALSCESSAQSVQNSQPDRTVIPLAEPKFEGKIGKTYKDSEAAWPKLPVPPEGAPNVLVIMLDDVGFGQTGAFGGPIPTPTLDKLAANGLRYTRFHTTAICGPSRAALITGRNHHNAGSGFLAEWATGFPSYNNMIPKTTASVAATLKGNGYATSWFGKNHNTPDWESSVAGPFDRWPTGMGFEYFYGFIGGETHQYYPVLFENTRAVEPKTSPEEGYHLVTDMTDRAINYIKYSKSVAPQKPFFMYFAPGAAHAPHHAPKEWSHKFMGQFDQGWEKVREETYARQLKTGVIPPDTKLTPRPDWVPAWDSLSADQKKLYLRLFENFAGYLAFTDHECGRLIDAVNQLPDADNTMIIFIVGDNGASSEGGPDGTLNEVKALNGFPTPLADNLKHLDDIGGPDGEPHYPVGWAWSGNAPFQWVKQVASHLGGTRNPMIVTWPARIKDKGGIRTQFTHLIDVVPTILEAAHLPAPKTVDGVEQKPLDGVSFLSTFDSPDAKPVRQRQYFEVFSNRAIYDNGWIACAQHTFPWRQDYAPGNWDQDKWELYHLDEDFSEANDLAAKMPEKLVAMIALFDEEAEKNHVYPLDDRGTGRIYIPKPSPGGSDPKRTNFTYYSGAVRLAETAAANTKNRSHTIEADITMPENGGEGVLVAIGGSSGGYSLYVQDGKLVYHFNWFDETRTVITSSEPVPAGKSTVRFDFAYDGKSGELGKGGIGTLFIKGKKVGEARIEKTVPGRFGIDTFGVGMDTGSPVSNSYKPPFSFTGTIEEVRVELN</sequence>
<feature type="domain" description="Sulfatase N-terminal" evidence="5">
    <location>
        <begin position="87"/>
        <end position="500"/>
    </location>
</feature>
<accession>A0A518DCX2</accession>
<dbReference type="Gene3D" id="3.30.1120.10">
    <property type="match status" value="1"/>
</dbReference>
<dbReference type="InterPro" id="IPR017850">
    <property type="entry name" value="Alkaline_phosphatase_core_sf"/>
</dbReference>
<dbReference type="Proteomes" id="UP000317429">
    <property type="component" value="Chromosome"/>
</dbReference>
<dbReference type="InterPro" id="IPR000917">
    <property type="entry name" value="Sulfatase_N"/>
</dbReference>
<keyword evidence="3 6" id="KW-0378">Hydrolase</keyword>
<organism evidence="6 7">
    <name type="scientific">Pirellulimonas nuda</name>
    <dbReference type="NCBI Taxonomy" id="2528009"/>
    <lineage>
        <taxon>Bacteria</taxon>
        <taxon>Pseudomonadati</taxon>
        <taxon>Planctomycetota</taxon>
        <taxon>Planctomycetia</taxon>
        <taxon>Pirellulales</taxon>
        <taxon>Lacipirellulaceae</taxon>
        <taxon>Pirellulimonas</taxon>
    </lineage>
</organism>
<evidence type="ECO:0000256" key="3">
    <source>
        <dbReference type="ARBA" id="ARBA00022801"/>
    </source>
</evidence>
<comment type="similarity">
    <text evidence="1">Belongs to the sulfatase family.</text>
</comment>
<evidence type="ECO:0000256" key="2">
    <source>
        <dbReference type="ARBA" id="ARBA00022723"/>
    </source>
</evidence>
<dbReference type="SUPFAM" id="SSF53649">
    <property type="entry name" value="Alkaline phosphatase-like"/>
    <property type="match status" value="1"/>
</dbReference>
<keyword evidence="7" id="KW-1185">Reference proteome</keyword>
<dbReference type="Gene3D" id="2.60.120.200">
    <property type="match status" value="1"/>
</dbReference>
<evidence type="ECO:0000256" key="1">
    <source>
        <dbReference type="ARBA" id="ARBA00008779"/>
    </source>
</evidence>
<dbReference type="Gene3D" id="3.40.720.10">
    <property type="entry name" value="Alkaline Phosphatase, subunit A"/>
    <property type="match status" value="1"/>
</dbReference>
<keyword evidence="4" id="KW-0106">Calcium</keyword>
<dbReference type="KEGG" id="pnd:Pla175_26920"/>
<evidence type="ECO:0000259" key="5">
    <source>
        <dbReference type="Pfam" id="PF00884"/>
    </source>
</evidence>
<name>A0A518DCX2_9BACT</name>
<dbReference type="CDD" id="cd16025">
    <property type="entry name" value="PAS_like"/>
    <property type="match status" value="1"/>
</dbReference>
<dbReference type="AlphaFoldDB" id="A0A518DCX2"/>
<gene>
    <name evidence="6" type="primary">atsA_52</name>
    <name evidence="6" type="ORF">Pla175_26920</name>
</gene>
<dbReference type="SUPFAM" id="SSF49899">
    <property type="entry name" value="Concanavalin A-like lectins/glucanases"/>
    <property type="match status" value="1"/>
</dbReference>
<dbReference type="PANTHER" id="PTHR42693:SF43">
    <property type="entry name" value="BLL2667 PROTEIN"/>
    <property type="match status" value="1"/>
</dbReference>
<dbReference type="EMBL" id="CP036291">
    <property type="protein sequence ID" value="QDU89303.1"/>
    <property type="molecule type" value="Genomic_DNA"/>
</dbReference>
<reference evidence="6 7" key="1">
    <citation type="submission" date="2019-02" db="EMBL/GenBank/DDBJ databases">
        <title>Deep-cultivation of Planctomycetes and their phenomic and genomic characterization uncovers novel biology.</title>
        <authorList>
            <person name="Wiegand S."/>
            <person name="Jogler M."/>
            <person name="Boedeker C."/>
            <person name="Pinto D."/>
            <person name="Vollmers J."/>
            <person name="Rivas-Marin E."/>
            <person name="Kohn T."/>
            <person name="Peeters S.H."/>
            <person name="Heuer A."/>
            <person name="Rast P."/>
            <person name="Oberbeckmann S."/>
            <person name="Bunk B."/>
            <person name="Jeske O."/>
            <person name="Meyerdierks A."/>
            <person name="Storesund J.E."/>
            <person name="Kallscheuer N."/>
            <person name="Luecker S."/>
            <person name="Lage O.M."/>
            <person name="Pohl T."/>
            <person name="Merkel B.J."/>
            <person name="Hornburger P."/>
            <person name="Mueller R.-W."/>
            <person name="Bruemmer F."/>
            <person name="Labrenz M."/>
            <person name="Spormann A.M."/>
            <person name="Op den Camp H."/>
            <person name="Overmann J."/>
            <person name="Amann R."/>
            <person name="Jetten M.S.M."/>
            <person name="Mascher T."/>
            <person name="Medema M.H."/>
            <person name="Devos D.P."/>
            <person name="Kaster A.-K."/>
            <person name="Ovreas L."/>
            <person name="Rohde M."/>
            <person name="Galperin M.Y."/>
            <person name="Jogler C."/>
        </authorList>
    </citation>
    <scope>NUCLEOTIDE SEQUENCE [LARGE SCALE GENOMIC DNA]</scope>
    <source>
        <strain evidence="6 7">Pla175</strain>
    </source>
</reference>
<dbReference type="EC" id="3.1.6.1" evidence="6"/>
<dbReference type="GO" id="GO:0004065">
    <property type="term" value="F:arylsulfatase activity"/>
    <property type="evidence" value="ECO:0007669"/>
    <property type="project" value="UniProtKB-EC"/>
</dbReference>
<proteinExistence type="inferred from homology"/>
<dbReference type="GO" id="GO:0046872">
    <property type="term" value="F:metal ion binding"/>
    <property type="evidence" value="ECO:0007669"/>
    <property type="project" value="UniProtKB-KW"/>
</dbReference>
<evidence type="ECO:0000313" key="6">
    <source>
        <dbReference type="EMBL" id="QDU89303.1"/>
    </source>
</evidence>
<dbReference type="PANTHER" id="PTHR42693">
    <property type="entry name" value="ARYLSULFATASE FAMILY MEMBER"/>
    <property type="match status" value="1"/>
</dbReference>
<dbReference type="InterPro" id="IPR050738">
    <property type="entry name" value="Sulfatase"/>
</dbReference>
<dbReference type="InterPro" id="IPR013320">
    <property type="entry name" value="ConA-like_dom_sf"/>
</dbReference>
<protein>
    <submittedName>
        <fullName evidence="6">Arylsulfatase</fullName>
        <ecNumber evidence="6">3.1.6.1</ecNumber>
    </submittedName>
</protein>
<evidence type="ECO:0000313" key="7">
    <source>
        <dbReference type="Proteomes" id="UP000317429"/>
    </source>
</evidence>
<dbReference type="Pfam" id="PF00884">
    <property type="entry name" value="Sulfatase"/>
    <property type="match status" value="1"/>
</dbReference>
<dbReference type="InterPro" id="IPR024607">
    <property type="entry name" value="Sulfatase_CS"/>
</dbReference>
<keyword evidence="2" id="KW-0479">Metal-binding</keyword>
<evidence type="ECO:0000256" key="4">
    <source>
        <dbReference type="ARBA" id="ARBA00022837"/>
    </source>
</evidence>
<dbReference type="PROSITE" id="PS00523">
    <property type="entry name" value="SULFATASE_1"/>
    <property type="match status" value="1"/>
</dbReference>